<comment type="caution">
    <text evidence="1">The sequence shown here is derived from an EMBL/GenBank/DDBJ whole genome shotgun (WGS) entry which is preliminary data.</text>
</comment>
<dbReference type="Pfam" id="PF07433">
    <property type="entry name" value="DUF1513"/>
    <property type="match status" value="1"/>
</dbReference>
<keyword evidence="2" id="KW-1185">Reference proteome</keyword>
<evidence type="ECO:0000313" key="2">
    <source>
        <dbReference type="Proteomes" id="UP001165308"/>
    </source>
</evidence>
<dbReference type="InterPro" id="IPR006311">
    <property type="entry name" value="TAT_signal"/>
</dbReference>
<reference evidence="1" key="1">
    <citation type="submission" date="2022-05" db="EMBL/GenBank/DDBJ databases">
        <title>Halomonas geminus sp. nov. and Halomonas llamarensis sp. nov. isolated from high-altitude salars of the Atacama Desert.</title>
        <authorList>
            <person name="Hintersatz C."/>
            <person name="Rojas L.A."/>
            <person name="Wei T.-S."/>
            <person name="Kutschke S."/>
            <person name="Lehmann F."/>
            <person name="Jain R."/>
            <person name="Pollmann K."/>
        </authorList>
    </citation>
    <scope>NUCLEOTIDE SEQUENCE</scope>
    <source>
        <strain evidence="1">ATCHA</strain>
    </source>
</reference>
<dbReference type="PROSITE" id="PS51318">
    <property type="entry name" value="TAT"/>
    <property type="match status" value="1"/>
</dbReference>
<dbReference type="RefSeq" id="WP_250081304.1">
    <property type="nucleotide sequence ID" value="NZ_JAMJPJ010000011.1"/>
</dbReference>
<name>A0ABT0SQJ8_9GAMM</name>
<dbReference type="Proteomes" id="UP001165308">
    <property type="component" value="Unassembled WGS sequence"/>
</dbReference>
<accession>A0ABT0SQJ8</accession>
<dbReference type="InterPro" id="IPR011044">
    <property type="entry name" value="Quino_amine_DH_bsu"/>
</dbReference>
<evidence type="ECO:0000313" key="1">
    <source>
        <dbReference type="EMBL" id="MCL7930084.1"/>
    </source>
</evidence>
<dbReference type="SUPFAM" id="SSF50969">
    <property type="entry name" value="YVTN repeat-like/Quinoprotein amine dehydrogenase"/>
    <property type="match status" value="1"/>
</dbReference>
<gene>
    <name evidence="1" type="ORF">M8006_08845</name>
</gene>
<dbReference type="PIRSF" id="PIRSF028101">
    <property type="entry name" value="UCP028101"/>
    <property type="match status" value="1"/>
</dbReference>
<dbReference type="InterPro" id="IPR015943">
    <property type="entry name" value="WD40/YVTN_repeat-like_dom_sf"/>
</dbReference>
<dbReference type="EMBL" id="JAMJPJ010000011">
    <property type="protein sequence ID" value="MCL7930084.1"/>
    <property type="molecule type" value="Genomic_DNA"/>
</dbReference>
<organism evidence="1 2">
    <name type="scientific">Halomonas llamarensis</name>
    <dbReference type="NCBI Taxonomy" id="2945104"/>
    <lineage>
        <taxon>Bacteria</taxon>
        <taxon>Pseudomonadati</taxon>
        <taxon>Pseudomonadota</taxon>
        <taxon>Gammaproteobacteria</taxon>
        <taxon>Oceanospirillales</taxon>
        <taxon>Halomonadaceae</taxon>
        <taxon>Halomonas</taxon>
    </lineage>
</organism>
<dbReference type="Gene3D" id="2.130.10.10">
    <property type="entry name" value="YVTN repeat-like/Quinoprotein amine dehydrogenase"/>
    <property type="match status" value="1"/>
</dbReference>
<proteinExistence type="predicted"/>
<sequence length="367" mass="39546">MDILHLSRRQLLKAGMAGGLSATLFGCNLLPLKAGYAPEHFTGAVGLSDGGFGVSAINRHGQPLWQSPVDTRCHSGCNRPGGAQVLFFERRPGSSFYVLDQSSGARLHHVKAATGEHFVGHGVFSLDGRWLYATASRYAQGEGIVAVYDADDAYRRVDTFELAGIGPHQLTLHPNGETLVIGLGGILTHPDYDRIKLNLDTMQPALVLMNRRSGNILGRFHPSHHQQSIRHVDVNPTGEVYAAYQYQGPLHQAPPLLARLQDGRLQEIRFDDATQSALANYIASVTAHPENDLVAATSPVGGTAVVFEGRSGRLVSRASIPDCAGIQALAGGDFLVSSGRGKLVRLGTDNKSREIANLPVHWDHHLV</sequence>
<dbReference type="InterPro" id="IPR008311">
    <property type="entry name" value="UCP028101"/>
</dbReference>
<protein>
    <submittedName>
        <fullName evidence="1">DUF1513 domain-containing protein</fullName>
    </submittedName>
</protein>